<protein>
    <recommendedName>
        <fullName evidence="8">Cardiolipin synthase</fullName>
        <ecNumber evidence="8">2.7.8.-</ecNumber>
    </recommendedName>
</protein>
<sequence length="399" mass="46581">MKAIIAVSIIILLILWLSADFYIGRKKHRATVKNVKFPERQSDFDLFTKGKALTNQFFHDLQKAKQYIHIQFFIVKNDKISIQLADLLRKKAEQGVEVRLLLDWAGSSSFPVNVRDDLKKSGAKFFYSSKPKWPFLFYSLQRRNHRKISVIDGQIGYIGGFNIGKEYIDGDKKLTPWHDYHLRLKGEGVQDLERVFLEDWRLATGEDVQYEDVFITPSFKGQALHRFFHSDGAFLEEEYVALFQQAKKNITIASPYFIPTYKLVQELINCLRRGISVTIIVPFSSDHFLVKEASFPSFRELISAGAQVYQYQKGFFHGKYMMIDQTFADIGTANFDKRSFYLNSEINCYIYDQHFIQNMSKEIHKDIENSRLLSLDDLKSTGIWSKTKEWIAIRLSYFL</sequence>
<dbReference type="AlphaFoldDB" id="A0A927HB58"/>
<dbReference type="InterPro" id="IPR022924">
    <property type="entry name" value="Cardiolipin_synthase"/>
</dbReference>
<keyword evidence="2" id="KW-1003">Cell membrane</keyword>
<accession>A0A927HB58</accession>
<name>A0A927HB58_9BACI</name>
<evidence type="ECO:0000256" key="6">
    <source>
        <dbReference type="ARBA" id="ARBA00022989"/>
    </source>
</evidence>
<feature type="domain" description="PLD phosphodiesterase" evidence="9">
    <location>
        <begin position="140"/>
        <end position="167"/>
    </location>
</feature>
<dbReference type="EMBL" id="JACXSI010000002">
    <property type="protein sequence ID" value="MBD3107063.1"/>
    <property type="molecule type" value="Genomic_DNA"/>
</dbReference>
<reference evidence="10" key="1">
    <citation type="submission" date="2020-09" db="EMBL/GenBank/DDBJ databases">
        <title>Bacillus faecalis sp. nov., a moderately halophilic bacterium isolated from cow faeces.</title>
        <authorList>
            <person name="Jiang L."/>
            <person name="Lee J."/>
        </authorList>
    </citation>
    <scope>NUCLEOTIDE SEQUENCE</scope>
    <source>
        <strain evidence="10">AGMB 02131</strain>
    </source>
</reference>
<evidence type="ECO:0000256" key="8">
    <source>
        <dbReference type="NCBIfam" id="TIGR04265"/>
    </source>
</evidence>
<comment type="caution">
    <text evidence="10">The sequence shown here is derived from an EMBL/GenBank/DDBJ whole genome shotgun (WGS) entry which is preliminary data.</text>
</comment>
<dbReference type="InterPro" id="IPR025202">
    <property type="entry name" value="PLD-like_dom"/>
</dbReference>
<dbReference type="Pfam" id="PF13091">
    <property type="entry name" value="PLDc_2"/>
    <property type="match status" value="2"/>
</dbReference>
<dbReference type="GO" id="GO:0008808">
    <property type="term" value="F:cardiolipin synthase activity"/>
    <property type="evidence" value="ECO:0007669"/>
    <property type="project" value="UniProtKB-UniRule"/>
</dbReference>
<comment type="subcellular location">
    <subcellularLocation>
        <location evidence="1">Cell membrane</location>
    </subcellularLocation>
</comment>
<dbReference type="GO" id="GO:0032049">
    <property type="term" value="P:cardiolipin biosynthetic process"/>
    <property type="evidence" value="ECO:0007669"/>
    <property type="project" value="UniProtKB-UniRule"/>
</dbReference>
<keyword evidence="3" id="KW-0808">Transferase</keyword>
<dbReference type="PANTHER" id="PTHR21248:SF7">
    <property type="entry name" value="MINOR CARDIOLIPIN SYNTHASE CLSB"/>
    <property type="match status" value="1"/>
</dbReference>
<dbReference type="Proteomes" id="UP000602076">
    <property type="component" value="Unassembled WGS sequence"/>
</dbReference>
<evidence type="ECO:0000256" key="7">
    <source>
        <dbReference type="ARBA" id="ARBA00023136"/>
    </source>
</evidence>
<dbReference type="SMART" id="SM00155">
    <property type="entry name" value="PLDc"/>
    <property type="match status" value="2"/>
</dbReference>
<gene>
    <name evidence="10" type="primary">cls</name>
    <name evidence="10" type="ORF">IEO70_01610</name>
</gene>
<dbReference type="RefSeq" id="WP_190996608.1">
    <property type="nucleotide sequence ID" value="NZ_JACXSI010000002.1"/>
</dbReference>
<dbReference type="CDD" id="cd09110">
    <property type="entry name" value="PLDc_CLS_1"/>
    <property type="match status" value="1"/>
</dbReference>
<evidence type="ECO:0000256" key="3">
    <source>
        <dbReference type="ARBA" id="ARBA00022679"/>
    </source>
</evidence>
<keyword evidence="5" id="KW-0677">Repeat</keyword>
<feature type="domain" description="PLD phosphodiesterase" evidence="9">
    <location>
        <begin position="312"/>
        <end position="339"/>
    </location>
</feature>
<evidence type="ECO:0000259" key="9">
    <source>
        <dbReference type="PROSITE" id="PS50035"/>
    </source>
</evidence>
<evidence type="ECO:0000313" key="11">
    <source>
        <dbReference type="Proteomes" id="UP000602076"/>
    </source>
</evidence>
<keyword evidence="4" id="KW-0812">Transmembrane</keyword>
<evidence type="ECO:0000256" key="1">
    <source>
        <dbReference type="ARBA" id="ARBA00004236"/>
    </source>
</evidence>
<proteinExistence type="predicted"/>
<keyword evidence="11" id="KW-1185">Reference proteome</keyword>
<evidence type="ECO:0000256" key="4">
    <source>
        <dbReference type="ARBA" id="ARBA00022692"/>
    </source>
</evidence>
<dbReference type="PIRSF" id="PIRSF000850">
    <property type="entry name" value="Phospholipase_D_PSS"/>
    <property type="match status" value="1"/>
</dbReference>
<dbReference type="PANTHER" id="PTHR21248">
    <property type="entry name" value="CARDIOLIPIN SYNTHASE"/>
    <property type="match status" value="1"/>
</dbReference>
<evidence type="ECO:0000256" key="5">
    <source>
        <dbReference type="ARBA" id="ARBA00022737"/>
    </source>
</evidence>
<evidence type="ECO:0000313" key="10">
    <source>
        <dbReference type="EMBL" id="MBD3107063.1"/>
    </source>
</evidence>
<dbReference type="GO" id="GO:0005886">
    <property type="term" value="C:plasma membrane"/>
    <property type="evidence" value="ECO:0007669"/>
    <property type="project" value="UniProtKB-SubCell"/>
</dbReference>
<dbReference type="NCBIfam" id="TIGR04265">
    <property type="entry name" value="bac_cardiolipin"/>
    <property type="match status" value="1"/>
</dbReference>
<dbReference type="InterPro" id="IPR001736">
    <property type="entry name" value="PLipase_D/transphosphatidylase"/>
</dbReference>
<dbReference type="PROSITE" id="PS50035">
    <property type="entry name" value="PLD"/>
    <property type="match status" value="2"/>
</dbReference>
<dbReference type="EC" id="2.7.8.-" evidence="8"/>
<evidence type="ECO:0000256" key="2">
    <source>
        <dbReference type="ARBA" id="ARBA00022475"/>
    </source>
</evidence>
<keyword evidence="6" id="KW-1133">Transmembrane helix</keyword>
<organism evidence="10 11">
    <name type="scientific">Peribacillus faecalis</name>
    <dbReference type="NCBI Taxonomy" id="2772559"/>
    <lineage>
        <taxon>Bacteria</taxon>
        <taxon>Bacillati</taxon>
        <taxon>Bacillota</taxon>
        <taxon>Bacilli</taxon>
        <taxon>Bacillales</taxon>
        <taxon>Bacillaceae</taxon>
        <taxon>Peribacillus</taxon>
    </lineage>
</organism>
<dbReference type="CDD" id="cd09112">
    <property type="entry name" value="PLDc_CLS_2"/>
    <property type="match status" value="1"/>
</dbReference>
<keyword evidence="7" id="KW-0472">Membrane</keyword>
<dbReference type="SUPFAM" id="SSF56024">
    <property type="entry name" value="Phospholipase D/nuclease"/>
    <property type="match status" value="2"/>
</dbReference>
<dbReference type="Gene3D" id="3.30.870.10">
    <property type="entry name" value="Endonuclease Chain A"/>
    <property type="match status" value="2"/>
</dbReference>